<name>A0ABQ3RCN2_STRRR</name>
<sequence>MSVMSDLIERGAVPEGYKVEVFDGRVIMTPQSPEQDWTVSDVKDAVKAAGIARERVFGDVLITFPGENDAAPDLTIIGFDAERRKNSYSCVDVLAVVEVPSEPEDEKDYVRNVRKYGRFGIDVYMIADPFKQAVTLMSEPHAAGYGRVLEIPYGEPVSFTLATGERVKVDTSTFPVRDAQEG</sequence>
<organism evidence="2 3">
    <name type="scientific">Streptomyces rubradiris</name>
    <name type="common">Streptomyces achromogenes subsp. rubradiris</name>
    <dbReference type="NCBI Taxonomy" id="285531"/>
    <lineage>
        <taxon>Bacteria</taxon>
        <taxon>Bacillati</taxon>
        <taxon>Actinomycetota</taxon>
        <taxon>Actinomycetes</taxon>
        <taxon>Kitasatosporales</taxon>
        <taxon>Streptomycetaceae</taxon>
        <taxon>Streptomyces</taxon>
    </lineage>
</organism>
<evidence type="ECO:0000259" key="1">
    <source>
        <dbReference type="Pfam" id="PF05685"/>
    </source>
</evidence>
<accession>A0ABQ3RCN2</accession>
<feature type="domain" description="Putative restriction endonuclease" evidence="1">
    <location>
        <begin position="14"/>
        <end position="147"/>
    </location>
</feature>
<dbReference type="InterPro" id="IPR012296">
    <property type="entry name" value="Nuclease_put_TT1808"/>
</dbReference>
<evidence type="ECO:0000313" key="2">
    <source>
        <dbReference type="EMBL" id="GHI53615.1"/>
    </source>
</evidence>
<reference evidence="3" key="1">
    <citation type="submission" date="2023-07" db="EMBL/GenBank/DDBJ databases">
        <title>Whole genome shotgun sequence of Streptomyces achromogenes subsp. rubradiris NBRC 14000.</title>
        <authorList>
            <person name="Komaki H."/>
            <person name="Tamura T."/>
        </authorList>
    </citation>
    <scope>NUCLEOTIDE SEQUENCE [LARGE SCALE GENOMIC DNA]</scope>
    <source>
        <strain evidence="3">NBRC 14000</strain>
    </source>
</reference>
<gene>
    <name evidence="2" type="ORF">Srubr_34610</name>
</gene>
<dbReference type="PANTHER" id="PTHR35400">
    <property type="entry name" value="SLR1083 PROTEIN"/>
    <property type="match status" value="1"/>
</dbReference>
<dbReference type="InterPro" id="IPR011335">
    <property type="entry name" value="Restrct_endonuc-II-like"/>
</dbReference>
<proteinExistence type="predicted"/>
<comment type="caution">
    <text evidence="2">The sequence shown here is derived from an EMBL/GenBank/DDBJ whole genome shotgun (WGS) entry which is preliminary data.</text>
</comment>
<dbReference type="PANTHER" id="PTHR35400:SF3">
    <property type="entry name" value="SLL1072 PROTEIN"/>
    <property type="match status" value="1"/>
</dbReference>
<dbReference type="Pfam" id="PF05685">
    <property type="entry name" value="Uma2"/>
    <property type="match status" value="1"/>
</dbReference>
<keyword evidence="3" id="KW-1185">Reference proteome</keyword>
<dbReference type="Gene3D" id="3.90.1570.10">
    <property type="entry name" value="tt1808, chain A"/>
    <property type="match status" value="1"/>
</dbReference>
<dbReference type="EMBL" id="BNEA01000015">
    <property type="protein sequence ID" value="GHI53615.1"/>
    <property type="molecule type" value="Genomic_DNA"/>
</dbReference>
<dbReference type="SUPFAM" id="SSF52980">
    <property type="entry name" value="Restriction endonuclease-like"/>
    <property type="match status" value="1"/>
</dbReference>
<dbReference type="InterPro" id="IPR008538">
    <property type="entry name" value="Uma2"/>
</dbReference>
<protein>
    <recommendedName>
        <fullName evidence="1">Putative restriction endonuclease domain-containing protein</fullName>
    </recommendedName>
</protein>
<evidence type="ECO:0000313" key="3">
    <source>
        <dbReference type="Proteomes" id="UP000646738"/>
    </source>
</evidence>
<dbReference type="Proteomes" id="UP000646738">
    <property type="component" value="Unassembled WGS sequence"/>
</dbReference>